<organism evidence="1 2">
    <name type="scientific">Streptomyces xiangluensis</name>
    <dbReference type="NCBI Taxonomy" id="2665720"/>
    <lineage>
        <taxon>Bacteria</taxon>
        <taxon>Bacillati</taxon>
        <taxon>Actinomycetota</taxon>
        <taxon>Actinomycetes</taxon>
        <taxon>Kitasatosporales</taxon>
        <taxon>Streptomycetaceae</taxon>
        <taxon>Streptomyces</taxon>
    </lineage>
</organism>
<keyword evidence="2" id="KW-1185">Reference proteome</keyword>
<sequence>MTVGNKAGEKKEFDFAKLPAPERMRHSLAAFFAAQSRRWTSHSSADHYWNQLLVFVRFLSRLDNPPEDLDGLTAAALKRWRERNIKTNTGRLTLATIRVLLRADPRLRTGQVAEELARRVPQGTPSKQSYEDAEREQVLLTAQRQFRAAWMRIRDNTIVLERWRLGQLPEGSREAQLGQVLDVIACTGDVPRARRSDGLTNLRHRGLLGGGGVERTWGRLFLTRHELTALAVLLTDRFAWNLSVYDRMPAPSRAPSVGERTTVTYLVQVEKRRPGAGRWFSTENITDSGAASPGRLITQALDATAHGRALAAKLAPGTDLLMTARLQQVGRERRDLDRPPRIGPLVFGVSRVDATSWARSHGLSGSPFQRTRRTTVTREGRPMQHTQGTHESVYVLPDQRVQRASQAVFEAGAHEALQQALATVFGGHLAREPNPAHHETATADCEDDTTSPWPAPDGGCAADFLLCLACGNAHVHPGHHPRLAHLHQQLMSLRSVLPDHTWAARWHDHLLRLNDMRDRVGPATWNAALAQVSDRDRTVVALLLKGELAS</sequence>
<evidence type="ECO:0008006" key="3">
    <source>
        <dbReference type="Google" id="ProtNLM"/>
    </source>
</evidence>
<proteinExistence type="predicted"/>
<dbReference type="EMBL" id="JBHSFG010000077">
    <property type="protein sequence ID" value="MFC4470273.1"/>
    <property type="molecule type" value="Genomic_DNA"/>
</dbReference>
<dbReference type="RefSeq" id="WP_386350747.1">
    <property type="nucleotide sequence ID" value="NZ_JBHSFG010000077.1"/>
</dbReference>
<evidence type="ECO:0000313" key="1">
    <source>
        <dbReference type="EMBL" id="MFC4470273.1"/>
    </source>
</evidence>
<accession>A0ABV8Z1N6</accession>
<comment type="caution">
    <text evidence="1">The sequence shown here is derived from an EMBL/GenBank/DDBJ whole genome shotgun (WGS) entry which is preliminary data.</text>
</comment>
<reference evidence="2" key="1">
    <citation type="journal article" date="2019" name="Int. J. Syst. Evol. Microbiol.">
        <title>The Global Catalogue of Microorganisms (GCM) 10K type strain sequencing project: providing services to taxonomists for standard genome sequencing and annotation.</title>
        <authorList>
            <consortium name="The Broad Institute Genomics Platform"/>
            <consortium name="The Broad Institute Genome Sequencing Center for Infectious Disease"/>
            <person name="Wu L."/>
            <person name="Ma J."/>
        </authorList>
    </citation>
    <scope>NUCLEOTIDE SEQUENCE [LARGE SCALE GENOMIC DNA]</scope>
    <source>
        <strain evidence="2">DT43</strain>
    </source>
</reference>
<gene>
    <name evidence="1" type="ORF">ACFPH6_38230</name>
</gene>
<evidence type="ECO:0000313" key="2">
    <source>
        <dbReference type="Proteomes" id="UP001596012"/>
    </source>
</evidence>
<dbReference type="Proteomes" id="UP001596012">
    <property type="component" value="Unassembled WGS sequence"/>
</dbReference>
<name>A0ABV8Z1N6_9ACTN</name>
<protein>
    <recommendedName>
        <fullName evidence="3">Core-binding (CB) domain-containing protein</fullName>
    </recommendedName>
</protein>